<evidence type="ECO:0000256" key="8">
    <source>
        <dbReference type="ARBA" id="ARBA00022989"/>
    </source>
</evidence>
<feature type="non-terminal residue" evidence="12">
    <location>
        <position position="1"/>
    </location>
</feature>
<evidence type="ECO:0000256" key="1">
    <source>
        <dbReference type="ARBA" id="ARBA00004236"/>
    </source>
</evidence>
<dbReference type="Pfam" id="PF13855">
    <property type="entry name" value="LRR_8"/>
    <property type="match status" value="2"/>
</dbReference>
<keyword evidence="3" id="KW-1003">Cell membrane</keyword>
<dbReference type="Gene3D" id="3.80.10.10">
    <property type="entry name" value="Ribonuclease Inhibitor"/>
    <property type="match status" value="4"/>
</dbReference>
<feature type="transmembrane region" description="Helical" evidence="11">
    <location>
        <begin position="643"/>
        <end position="665"/>
    </location>
</feature>
<feature type="transmembrane region" description="Helical" evidence="11">
    <location>
        <begin position="672"/>
        <end position="690"/>
    </location>
</feature>
<protein>
    <submittedName>
        <fullName evidence="12">Uncharacterized protein</fullName>
    </submittedName>
</protein>
<dbReference type="Proteomes" id="UP001174677">
    <property type="component" value="Chromosome 1"/>
</dbReference>
<dbReference type="PRINTS" id="PR00019">
    <property type="entry name" value="LEURICHRPT"/>
</dbReference>
<gene>
    <name evidence="12" type="ORF">P3X46_000738</name>
</gene>
<organism evidence="12 13">
    <name type="scientific">Hevea brasiliensis</name>
    <name type="common">Para rubber tree</name>
    <name type="synonym">Siphonia brasiliensis</name>
    <dbReference type="NCBI Taxonomy" id="3981"/>
    <lineage>
        <taxon>Eukaryota</taxon>
        <taxon>Viridiplantae</taxon>
        <taxon>Streptophyta</taxon>
        <taxon>Embryophyta</taxon>
        <taxon>Tracheophyta</taxon>
        <taxon>Spermatophyta</taxon>
        <taxon>Magnoliopsida</taxon>
        <taxon>eudicotyledons</taxon>
        <taxon>Gunneridae</taxon>
        <taxon>Pentapetalae</taxon>
        <taxon>rosids</taxon>
        <taxon>fabids</taxon>
        <taxon>Malpighiales</taxon>
        <taxon>Euphorbiaceae</taxon>
        <taxon>Crotonoideae</taxon>
        <taxon>Micrandreae</taxon>
        <taxon>Hevea</taxon>
    </lineage>
</organism>
<keyword evidence="5 11" id="KW-0812">Transmembrane</keyword>
<dbReference type="SUPFAM" id="SSF52058">
    <property type="entry name" value="L domain-like"/>
    <property type="match status" value="2"/>
</dbReference>
<reference evidence="12" key="1">
    <citation type="journal article" date="2023" name="Plant Biotechnol. J.">
        <title>Chromosome-level wild Hevea brasiliensis genome provides new tools for genomic-assisted breeding and valuable loci to elevate rubber yield.</title>
        <authorList>
            <person name="Cheng H."/>
            <person name="Song X."/>
            <person name="Hu Y."/>
            <person name="Wu T."/>
            <person name="Yang Q."/>
            <person name="An Z."/>
            <person name="Feng S."/>
            <person name="Deng Z."/>
            <person name="Wu W."/>
            <person name="Zeng X."/>
            <person name="Tu M."/>
            <person name="Wang X."/>
            <person name="Huang H."/>
        </authorList>
    </citation>
    <scope>NUCLEOTIDE SEQUENCE</scope>
    <source>
        <strain evidence="12">MT/VB/25A 57/8</strain>
    </source>
</reference>
<evidence type="ECO:0000256" key="4">
    <source>
        <dbReference type="ARBA" id="ARBA00022614"/>
    </source>
</evidence>
<sequence length="696" mass="77648">GLCGLKSLVELGLSNNQLSGPLPQCLGNLSNLQFLDLSSNHFSGNMESIVSKLTSIKCLFLSGNNFEGSFSFSALANHSKLEIFQLSSNNGKLEVETENPTWFPTFQLKILDLSNCHLNVRTGTIPKFLLYQYGMKFIDLSHNKLVGAFPSWILQNNSKLQIMNLMNNSFTGTFQLPNFIHDNLAVLEISSNNVKSQLPKEFGLVLSNLQYINISRNDFHGDVPSSIGELTGLVYMDLSTNNFSGSLPGSMLVNFANLQALYLSNNNFNGMIGVNSSIISTFLFVLDISKNKLSGTIPIQLCNLRSLRILDLSENRLFGSLPSCFSASSLQFLFLQKNNLSGPIPHVLSRSPYLMALDLRDNKFTGNIPSWINQLSKLRVLSLGGNALRGHIPNQLCQLRKVSIIDISCNLLFGSIPSCFNNMSFANDASFENMGERNFEYVTLALWMFYRASLSSYSMYNATMESDVLRLFRGSPSKLVEVEFAMKYRYNSYKGAIIIKVAGIDLSCNKLTGMIPPELGDLHEILSLNLSHNHLSRSIPVSFSNLKSLESLDLCYNNLSGEIPSQLVVLNFLGTFNVSYNNLSGKILDKGQFGTFTESSYKGNLGLCGPIIHRSCITNEAPSIPPASEIKEEEDEGGVDMVWFYWSFSASYATILLTLIVILRINRQWRMYWFYLVDVCIYSISIRLFGTECLCM</sequence>
<comment type="similarity">
    <text evidence="2">Belongs to the RLP family.</text>
</comment>
<evidence type="ECO:0000256" key="11">
    <source>
        <dbReference type="SAM" id="Phobius"/>
    </source>
</evidence>
<dbReference type="PANTHER" id="PTHR48062">
    <property type="entry name" value="RECEPTOR-LIKE PROTEIN 14"/>
    <property type="match status" value="1"/>
</dbReference>
<dbReference type="PANTHER" id="PTHR48062:SF52">
    <property type="entry name" value="RECEPTOR-LIKE PROTEIN 8-RELATED"/>
    <property type="match status" value="1"/>
</dbReference>
<dbReference type="SMART" id="SM00369">
    <property type="entry name" value="LRR_TYP"/>
    <property type="match status" value="7"/>
</dbReference>
<comment type="caution">
    <text evidence="12">The sequence shown here is derived from an EMBL/GenBank/DDBJ whole genome shotgun (WGS) entry which is preliminary data.</text>
</comment>
<evidence type="ECO:0000256" key="9">
    <source>
        <dbReference type="ARBA" id="ARBA00023136"/>
    </source>
</evidence>
<keyword evidence="7" id="KW-0677">Repeat</keyword>
<dbReference type="Pfam" id="PF00560">
    <property type="entry name" value="LRR_1"/>
    <property type="match status" value="9"/>
</dbReference>
<keyword evidence="8 11" id="KW-1133">Transmembrane helix</keyword>
<evidence type="ECO:0000313" key="13">
    <source>
        <dbReference type="Proteomes" id="UP001174677"/>
    </source>
</evidence>
<evidence type="ECO:0000256" key="3">
    <source>
        <dbReference type="ARBA" id="ARBA00022475"/>
    </source>
</evidence>
<evidence type="ECO:0000313" key="12">
    <source>
        <dbReference type="EMBL" id="KAJ9189445.1"/>
    </source>
</evidence>
<evidence type="ECO:0000256" key="2">
    <source>
        <dbReference type="ARBA" id="ARBA00009592"/>
    </source>
</evidence>
<proteinExistence type="inferred from homology"/>
<name>A0ABQ9NE01_HEVBR</name>
<keyword evidence="6" id="KW-0732">Signal</keyword>
<evidence type="ECO:0000256" key="5">
    <source>
        <dbReference type="ARBA" id="ARBA00022692"/>
    </source>
</evidence>
<keyword evidence="4" id="KW-0433">Leucine-rich repeat</keyword>
<keyword evidence="13" id="KW-1185">Reference proteome</keyword>
<evidence type="ECO:0000256" key="6">
    <source>
        <dbReference type="ARBA" id="ARBA00022729"/>
    </source>
</evidence>
<accession>A0ABQ9NE01</accession>
<evidence type="ECO:0000256" key="7">
    <source>
        <dbReference type="ARBA" id="ARBA00022737"/>
    </source>
</evidence>
<dbReference type="InterPro" id="IPR003591">
    <property type="entry name" value="Leu-rich_rpt_typical-subtyp"/>
</dbReference>
<dbReference type="InterPro" id="IPR001611">
    <property type="entry name" value="Leu-rich_rpt"/>
</dbReference>
<keyword evidence="9 11" id="KW-0472">Membrane</keyword>
<evidence type="ECO:0000256" key="10">
    <source>
        <dbReference type="ARBA" id="ARBA00037847"/>
    </source>
</evidence>
<comment type="subcellular location">
    <subcellularLocation>
        <location evidence="1">Cell membrane</location>
    </subcellularLocation>
    <subcellularLocation>
        <location evidence="10">Endomembrane system</location>
        <topology evidence="10">Single-pass membrane protein</topology>
    </subcellularLocation>
</comment>
<dbReference type="InterPro" id="IPR032675">
    <property type="entry name" value="LRR_dom_sf"/>
</dbReference>
<dbReference type="EMBL" id="JARPOI010000001">
    <property type="protein sequence ID" value="KAJ9189445.1"/>
    <property type="molecule type" value="Genomic_DNA"/>
</dbReference>
<dbReference type="InterPro" id="IPR051502">
    <property type="entry name" value="RLP_Defense_Trigger"/>
</dbReference>